<reference evidence="9" key="1">
    <citation type="journal article" date="2021" name="Open Biol.">
        <title>Shared evolutionary footprints suggest mitochondrial oxidative damage underlies multiple complex I losses in fungi.</title>
        <authorList>
            <person name="Schikora-Tamarit M.A."/>
            <person name="Marcet-Houben M."/>
            <person name="Nosek J."/>
            <person name="Gabaldon T."/>
        </authorList>
    </citation>
    <scope>NUCLEOTIDE SEQUENCE</scope>
    <source>
        <strain evidence="9">NCAIM Y.01608</strain>
    </source>
</reference>
<comment type="function">
    <text evidence="8">Subunit b, of the mitochondrial membrane ATP synthase complex (F(1)F(0) ATP synthase or Complex V) that produces ATP from ADP in the presence of a proton gradient across the membrane which is generated by electron transport complexes of the respiratory chain. ATP synthase complex consist of a soluble F(1) head domain - the catalytic core - and a membrane F(1) domain - the membrane proton channel. These two domains are linked by a central stalk rotating inside the F(1) region and a stationary peripheral stalk. During catalysis, ATP synthesis in the catalytic domain of F(1) is coupled via a rotary mechanism of the central stalk subunits to proton translocation. In vivo, can only synthesize ATP although its ATP hydrolase activity can be activated artificially in vitro. Part of the complex F(0) domain. Part of the complex F(0) domain and the peripheric stalk, which acts as a stator to hold the catalytic alpha(3)beta(3) subcomplex and subunit a/ATP6 static relative to the rotary elements.</text>
</comment>
<dbReference type="Proteomes" id="UP000788993">
    <property type="component" value="Unassembled WGS sequence"/>
</dbReference>
<sequence>MLARLAARGRFSRAPLTNNSASARPMATIGHRAVGIRCLSTPVDPKTKANALIDSLPGNSFLSKTGILATTAAASVYAISSELYVVNDESILLVTFLGFIALISKTVAPLYGEMAKNRTDHVVGLLNQARADHVNAVKTRIDQVSNLKDVVSTTKALFEMSKETAALEAEAFELKQKVAVASEAKSVLDSWVRYEAQVRQHEQEQLASTVISKVQSELQNAKFQDKVLAQAVEEVERLFAKEK</sequence>
<comment type="subunit">
    <text evidence="8">F-type ATPases have 2 components, CF(1) - the catalytic core - and CF(0) - the membrane proton channel. In yeast, the dimeric form of ATP synthase consists of 17 polypeptides: alpha, beta, gamma, delta, epsilon, 4 (B), 5 (OSCP), 6 (A), 8, 9 (C), d, E (Tim11), f, g, h, i/j and k.</text>
</comment>
<evidence type="ECO:0000256" key="5">
    <source>
        <dbReference type="ARBA" id="ARBA00023065"/>
    </source>
</evidence>
<dbReference type="Pfam" id="PF05405">
    <property type="entry name" value="Mt_ATP-synt_B"/>
    <property type="match status" value="1"/>
</dbReference>
<dbReference type="GO" id="GO:0045259">
    <property type="term" value="C:proton-transporting ATP synthase complex"/>
    <property type="evidence" value="ECO:0007669"/>
    <property type="project" value="UniProtKB-KW"/>
</dbReference>
<evidence type="ECO:0000256" key="8">
    <source>
        <dbReference type="RuleBase" id="RU368017"/>
    </source>
</evidence>
<evidence type="ECO:0000256" key="3">
    <source>
        <dbReference type="ARBA" id="ARBA00022781"/>
    </source>
</evidence>
<comment type="subcellular location">
    <subcellularLocation>
        <location evidence="8">Mitochondrion</location>
    </subcellularLocation>
    <subcellularLocation>
        <location evidence="8">Mitochondrion inner membrane</location>
    </subcellularLocation>
</comment>
<evidence type="ECO:0000256" key="7">
    <source>
        <dbReference type="ARBA" id="ARBA00023136"/>
    </source>
</evidence>
<organism evidence="9 10">
    <name type="scientific">Ogataea polymorpha</name>
    <dbReference type="NCBI Taxonomy" id="460523"/>
    <lineage>
        <taxon>Eukaryota</taxon>
        <taxon>Fungi</taxon>
        <taxon>Dikarya</taxon>
        <taxon>Ascomycota</taxon>
        <taxon>Saccharomycotina</taxon>
        <taxon>Pichiomycetes</taxon>
        <taxon>Pichiales</taxon>
        <taxon>Pichiaceae</taxon>
        <taxon>Ogataea</taxon>
    </lineage>
</organism>
<dbReference type="PANTHER" id="PTHR12733:SF3">
    <property type="entry name" value="ATP SYNTHASE F(0) COMPLEX SUBUNIT B1, MITOCHONDRIAL"/>
    <property type="match status" value="1"/>
</dbReference>
<protein>
    <recommendedName>
        <fullName evidence="8">ATP synthase subunit 4</fullName>
    </recommendedName>
</protein>
<evidence type="ECO:0000256" key="4">
    <source>
        <dbReference type="ARBA" id="ARBA00022792"/>
    </source>
</evidence>
<evidence type="ECO:0000256" key="6">
    <source>
        <dbReference type="ARBA" id="ARBA00023128"/>
    </source>
</evidence>
<keyword evidence="7 8" id="KW-0472">Membrane</keyword>
<evidence type="ECO:0000313" key="9">
    <source>
        <dbReference type="EMBL" id="KAH3660605.1"/>
    </source>
</evidence>
<keyword evidence="3 8" id="KW-0375">Hydrogen ion transport</keyword>
<dbReference type="PANTHER" id="PTHR12733">
    <property type="entry name" value="MITOCHONDRIAL ATP SYNTHASE B CHAIN"/>
    <property type="match status" value="1"/>
</dbReference>
<keyword evidence="2 8" id="KW-0138">CF(0)</keyword>
<dbReference type="FunFam" id="1.20.5.2210:FF:000002">
    <property type="entry name" value="ATP synthase subunit 4 mitochondrial"/>
    <property type="match status" value="1"/>
</dbReference>
<keyword evidence="10" id="KW-1185">Reference proteome</keyword>
<proteinExistence type="inferred from homology"/>
<comment type="similarity">
    <text evidence="8">Belongs to the eukaryotic ATPase B chain family.</text>
</comment>
<dbReference type="AlphaFoldDB" id="A0A9P8T081"/>
<name>A0A9P8T081_9ASCO</name>
<dbReference type="EMBL" id="JAEUBD010001468">
    <property type="protein sequence ID" value="KAH3660605.1"/>
    <property type="molecule type" value="Genomic_DNA"/>
</dbReference>
<gene>
    <name evidence="9" type="ORF">OGATHE_004937</name>
</gene>
<evidence type="ECO:0000313" key="10">
    <source>
        <dbReference type="Proteomes" id="UP000788993"/>
    </source>
</evidence>
<keyword evidence="4 8" id="KW-0999">Mitochondrion inner membrane</keyword>
<accession>A0A9P8T081</accession>
<keyword evidence="5 8" id="KW-0406">Ion transport</keyword>
<keyword evidence="1 8" id="KW-0813">Transport</keyword>
<reference evidence="9" key="2">
    <citation type="submission" date="2021-01" db="EMBL/GenBank/DDBJ databases">
        <authorList>
            <person name="Schikora-Tamarit M.A."/>
        </authorList>
    </citation>
    <scope>NUCLEOTIDE SEQUENCE</scope>
    <source>
        <strain evidence="9">NCAIM Y.01608</strain>
    </source>
</reference>
<comment type="caution">
    <text evidence="9">The sequence shown here is derived from an EMBL/GenBank/DDBJ whole genome shotgun (WGS) entry which is preliminary data.</text>
</comment>
<dbReference type="Gene3D" id="1.20.5.2210">
    <property type="match status" value="1"/>
</dbReference>
<dbReference type="OrthoDB" id="67388at2759"/>
<dbReference type="SUPFAM" id="SSF161060">
    <property type="entry name" value="ATP synthase B chain-like"/>
    <property type="match status" value="1"/>
</dbReference>
<evidence type="ECO:0000256" key="2">
    <source>
        <dbReference type="ARBA" id="ARBA00022547"/>
    </source>
</evidence>
<dbReference type="InterPro" id="IPR013837">
    <property type="entry name" value="ATP_synth_F0_suB"/>
</dbReference>
<keyword evidence="6 8" id="KW-0496">Mitochondrion</keyword>
<dbReference type="GO" id="GO:0046933">
    <property type="term" value="F:proton-transporting ATP synthase activity, rotational mechanism"/>
    <property type="evidence" value="ECO:0007669"/>
    <property type="project" value="TreeGrafter"/>
</dbReference>
<dbReference type="InterPro" id="IPR008688">
    <property type="entry name" value="ATP_synth_Bsub_B/MI25"/>
</dbReference>
<evidence type="ECO:0000256" key="1">
    <source>
        <dbReference type="ARBA" id="ARBA00022448"/>
    </source>
</evidence>
<dbReference type="GO" id="GO:0005743">
    <property type="term" value="C:mitochondrial inner membrane"/>
    <property type="evidence" value="ECO:0007669"/>
    <property type="project" value="UniProtKB-SubCell"/>
</dbReference>